<dbReference type="PIRSF" id="PIRSF004505">
    <property type="entry name" value="MT_bac"/>
    <property type="match status" value="1"/>
</dbReference>
<comment type="subcellular location">
    <subcellularLocation>
        <location evidence="5">Cytoplasm</location>
    </subcellularLocation>
</comment>
<feature type="binding site" evidence="5">
    <location>
        <begin position="128"/>
        <end position="133"/>
    </location>
    <ligand>
        <name>S-adenosyl-L-methionine</name>
        <dbReference type="ChEBI" id="CHEBI:59789"/>
    </ligand>
</feature>
<keyword evidence="5" id="KW-0963">Cytoplasm</keyword>
<dbReference type="SUPFAM" id="SSF75217">
    <property type="entry name" value="alpha/beta knot"/>
    <property type="match status" value="1"/>
</dbReference>
<feature type="binding site" evidence="5">
    <location>
        <position position="109"/>
    </location>
    <ligand>
        <name>S-adenosyl-L-methionine</name>
        <dbReference type="ChEBI" id="CHEBI:59789"/>
    </ligand>
</feature>
<keyword evidence="7" id="KW-1185">Reference proteome</keyword>
<evidence type="ECO:0000313" key="6">
    <source>
        <dbReference type="EMBL" id="PYE88042.1"/>
    </source>
</evidence>
<evidence type="ECO:0000256" key="4">
    <source>
        <dbReference type="ARBA" id="ARBA00038303"/>
    </source>
</evidence>
<dbReference type="GO" id="GO:0005737">
    <property type="term" value="C:cytoplasm"/>
    <property type="evidence" value="ECO:0007669"/>
    <property type="project" value="UniProtKB-SubCell"/>
</dbReference>
<dbReference type="InterPro" id="IPR029028">
    <property type="entry name" value="Alpha/beta_knot_MTases"/>
</dbReference>
<dbReference type="Gene3D" id="3.40.1280.10">
    <property type="match status" value="1"/>
</dbReference>
<dbReference type="NCBIfam" id="NF000989">
    <property type="entry name" value="PRK00103.2-3"/>
    <property type="match status" value="1"/>
</dbReference>
<dbReference type="Proteomes" id="UP000247454">
    <property type="component" value="Unassembled WGS sequence"/>
</dbReference>
<evidence type="ECO:0000256" key="1">
    <source>
        <dbReference type="ARBA" id="ARBA00022603"/>
    </source>
</evidence>
<dbReference type="Pfam" id="PF02590">
    <property type="entry name" value="SPOUT_MTase"/>
    <property type="match status" value="1"/>
</dbReference>
<evidence type="ECO:0000256" key="5">
    <source>
        <dbReference type="HAMAP-Rule" id="MF_00658"/>
    </source>
</evidence>
<dbReference type="GO" id="GO:0070038">
    <property type="term" value="F:rRNA (pseudouridine-N3-)-methyltransferase activity"/>
    <property type="evidence" value="ECO:0007669"/>
    <property type="project" value="UniProtKB-UniRule"/>
</dbReference>
<accession>A0A318T2B5</accession>
<dbReference type="CDD" id="cd18081">
    <property type="entry name" value="RlmH-like"/>
    <property type="match status" value="1"/>
</dbReference>
<comment type="similarity">
    <text evidence="4 5">Belongs to the RNA methyltransferase RlmH family.</text>
</comment>
<feature type="binding site" evidence="5">
    <location>
        <position position="77"/>
    </location>
    <ligand>
        <name>S-adenosyl-L-methionine</name>
        <dbReference type="ChEBI" id="CHEBI:59789"/>
    </ligand>
</feature>
<evidence type="ECO:0000256" key="3">
    <source>
        <dbReference type="ARBA" id="ARBA00022691"/>
    </source>
</evidence>
<keyword evidence="3 5" id="KW-0949">S-adenosyl-L-methionine</keyword>
<comment type="catalytic activity">
    <reaction evidence="5">
        <text>pseudouridine(1915) in 23S rRNA + S-adenosyl-L-methionine = N(3)-methylpseudouridine(1915) in 23S rRNA + S-adenosyl-L-homocysteine + H(+)</text>
        <dbReference type="Rhea" id="RHEA:42752"/>
        <dbReference type="Rhea" id="RHEA-COMP:10221"/>
        <dbReference type="Rhea" id="RHEA-COMP:10222"/>
        <dbReference type="ChEBI" id="CHEBI:15378"/>
        <dbReference type="ChEBI" id="CHEBI:57856"/>
        <dbReference type="ChEBI" id="CHEBI:59789"/>
        <dbReference type="ChEBI" id="CHEBI:65314"/>
        <dbReference type="ChEBI" id="CHEBI:74486"/>
        <dbReference type="EC" id="2.1.1.177"/>
    </reaction>
</comment>
<dbReference type="RefSeq" id="WP_110751486.1">
    <property type="nucleotide sequence ID" value="NZ_QJTF01000009.1"/>
</dbReference>
<dbReference type="AlphaFoldDB" id="A0A318T2B5"/>
<dbReference type="InterPro" id="IPR029026">
    <property type="entry name" value="tRNA_m1G_MTases_N"/>
</dbReference>
<evidence type="ECO:0000313" key="7">
    <source>
        <dbReference type="Proteomes" id="UP000247454"/>
    </source>
</evidence>
<dbReference type="PANTHER" id="PTHR33603">
    <property type="entry name" value="METHYLTRANSFERASE"/>
    <property type="match status" value="1"/>
</dbReference>
<dbReference type="HAMAP" id="MF_00658">
    <property type="entry name" value="23SrRNA_methyltr_H"/>
    <property type="match status" value="1"/>
</dbReference>
<keyword evidence="5" id="KW-0698">rRNA processing</keyword>
<organism evidence="6 7">
    <name type="scientific">Phyllobacterium leguminum</name>
    <dbReference type="NCBI Taxonomy" id="314237"/>
    <lineage>
        <taxon>Bacteria</taxon>
        <taxon>Pseudomonadati</taxon>
        <taxon>Pseudomonadota</taxon>
        <taxon>Alphaproteobacteria</taxon>
        <taxon>Hyphomicrobiales</taxon>
        <taxon>Phyllobacteriaceae</taxon>
        <taxon>Phyllobacterium</taxon>
    </lineage>
</organism>
<sequence>MRITVFAVGRMKAGPERELADRYFDRFTKAGPSLGLDFSGVAEITESRAATADQRKQEEAARLFEALDGGGARLILLDERGKELSSENFAGHLGRMRDEGQRQLILAIGGPDGHDPRLRARADLVLSLSAMTWPHQIARILIAEQLYRAATILSGHPYHRV</sequence>
<dbReference type="PANTHER" id="PTHR33603:SF1">
    <property type="entry name" value="RIBOSOMAL RNA LARGE SUBUNIT METHYLTRANSFERASE H"/>
    <property type="match status" value="1"/>
</dbReference>
<evidence type="ECO:0000256" key="2">
    <source>
        <dbReference type="ARBA" id="ARBA00022679"/>
    </source>
</evidence>
<protein>
    <recommendedName>
        <fullName evidence="5">Ribosomal RNA large subunit methyltransferase H</fullName>
        <ecNumber evidence="5">2.1.1.177</ecNumber>
    </recommendedName>
    <alternativeName>
        <fullName evidence="5">23S rRNA (pseudouridine1915-N3)-methyltransferase</fullName>
    </alternativeName>
    <alternativeName>
        <fullName evidence="5">23S rRNA m3Psi1915 methyltransferase</fullName>
    </alternativeName>
    <alternativeName>
        <fullName evidence="5">rRNA (pseudouridine-N3-)-methyltransferase RlmH</fullName>
    </alternativeName>
</protein>
<reference evidence="6 7" key="1">
    <citation type="submission" date="2018-06" db="EMBL/GenBank/DDBJ databases">
        <title>Genomic Encyclopedia of Type Strains, Phase III (KMG-III): the genomes of soil and plant-associated and newly described type strains.</title>
        <authorList>
            <person name="Whitman W."/>
        </authorList>
    </citation>
    <scope>NUCLEOTIDE SEQUENCE [LARGE SCALE GENOMIC DNA]</scope>
    <source>
        <strain evidence="6 7">ORS 1419</strain>
    </source>
</reference>
<dbReference type="EMBL" id="QJTF01000009">
    <property type="protein sequence ID" value="PYE88042.1"/>
    <property type="molecule type" value="Genomic_DNA"/>
</dbReference>
<dbReference type="EC" id="2.1.1.177" evidence="5"/>
<comment type="function">
    <text evidence="5">Specifically methylates the pseudouridine at position 1915 (m3Psi1915) in 23S rRNA.</text>
</comment>
<keyword evidence="1 5" id="KW-0489">Methyltransferase</keyword>
<comment type="subunit">
    <text evidence="5">Homodimer.</text>
</comment>
<proteinExistence type="inferred from homology"/>
<comment type="caution">
    <text evidence="6">The sequence shown here is derived from an EMBL/GenBank/DDBJ whole genome shotgun (WGS) entry which is preliminary data.</text>
</comment>
<gene>
    <name evidence="5" type="primary">rlmH</name>
    <name evidence="6" type="ORF">C7477_10985</name>
</gene>
<dbReference type="InterPro" id="IPR003742">
    <property type="entry name" value="RlmH-like"/>
</dbReference>
<name>A0A318T2B5_9HYPH</name>
<keyword evidence="2 5" id="KW-0808">Transferase</keyword>
<dbReference type="OrthoDB" id="9806643at2"/>